<feature type="non-terminal residue" evidence="1">
    <location>
        <position position="121"/>
    </location>
</feature>
<name>A0ACA9RQT8_9GLOM</name>
<protein>
    <submittedName>
        <fullName evidence="1">5268_t:CDS:1</fullName>
    </submittedName>
</protein>
<comment type="caution">
    <text evidence="1">The sequence shown here is derived from an EMBL/GenBank/DDBJ whole genome shotgun (WGS) entry which is preliminary data.</text>
</comment>
<accession>A0ACA9RQT8</accession>
<dbReference type="EMBL" id="CAJVQC010064321">
    <property type="protein sequence ID" value="CAG8804460.1"/>
    <property type="molecule type" value="Genomic_DNA"/>
</dbReference>
<sequence length="121" mass="14486">MDNLPVHKAKDSCINLKLTPIKELLASKNIKPEYLPPYTPEMNPAELCFNFIRQQVEEQKPRTYEELKFTIAKANMILNQKDLTKNFRHCFAYDYVKNLRQRMISEENTPEEIWRILDLKR</sequence>
<dbReference type="Proteomes" id="UP000789920">
    <property type="component" value="Unassembled WGS sequence"/>
</dbReference>
<gene>
    <name evidence="1" type="ORF">RPERSI_LOCUS21726</name>
</gene>
<organism evidence="1 2">
    <name type="scientific">Racocetra persica</name>
    <dbReference type="NCBI Taxonomy" id="160502"/>
    <lineage>
        <taxon>Eukaryota</taxon>
        <taxon>Fungi</taxon>
        <taxon>Fungi incertae sedis</taxon>
        <taxon>Mucoromycota</taxon>
        <taxon>Glomeromycotina</taxon>
        <taxon>Glomeromycetes</taxon>
        <taxon>Diversisporales</taxon>
        <taxon>Gigasporaceae</taxon>
        <taxon>Racocetra</taxon>
    </lineage>
</organism>
<keyword evidence="2" id="KW-1185">Reference proteome</keyword>
<proteinExistence type="predicted"/>
<reference evidence="1" key="1">
    <citation type="submission" date="2021-06" db="EMBL/GenBank/DDBJ databases">
        <authorList>
            <person name="Kallberg Y."/>
            <person name="Tangrot J."/>
            <person name="Rosling A."/>
        </authorList>
    </citation>
    <scope>NUCLEOTIDE SEQUENCE</scope>
    <source>
        <strain evidence="1">MA461A</strain>
    </source>
</reference>
<evidence type="ECO:0000313" key="1">
    <source>
        <dbReference type="EMBL" id="CAG8804460.1"/>
    </source>
</evidence>
<evidence type="ECO:0000313" key="2">
    <source>
        <dbReference type="Proteomes" id="UP000789920"/>
    </source>
</evidence>